<accession>A0A8S0W4W9</accession>
<gene>
    <name evidence="1" type="ORF">AAE3_LOCUS12924</name>
</gene>
<comment type="caution">
    <text evidence="1">The sequence shown here is derived from an EMBL/GenBank/DDBJ whole genome shotgun (WGS) entry which is preliminary data.</text>
</comment>
<sequence length="546" mass="60574">MGPSSSPCASCGRSSRVDIIGCHLPPCPLGDDARCNPCIDLILLEERILDTKKVLDGLIEEHRAFRSKLNEVHDPLFKKLPPELVSRVFIACLPENKNNPNEAGYLDPLPLSLPIRRSSTPLLLASICEIWRQLAFATPQLWSSIFIQLKPENVQYQTKVVERWLGRSGGVPLSLHIVYREWRPGNVHATSIDSFIPIIDLLNQHSDRWQDLDLALPHPLISRLGRNSQAATRLNTIRVALHRDAPVGTHLFPITDVLPVPTVVDIMGLPFSSANVSWRSVTSVKFGWIDVGECLALFQQAPQMTSCAIEFLQDAPAGFVTLPQHLVHRHLHSLTIDTSSPASMGPLCYSLILPSLKELVYGPYGRLESLHSLVARSSCPLTKLNLTLNGACTPTNLADFLHQTPMLESLSFGPIRLNDDLLGLFANTAPATDAQDERENIFLPHLQELAIRQCRRLFSWASIPKLFPLASDIGNFPLKSLTLDISGDYDPAIDDGESANRILDLIDGGVNIAIKGINRDLIQEARRHYGRPAVPLEDKIDGFRKR</sequence>
<dbReference type="EMBL" id="CACVBS010000094">
    <property type="protein sequence ID" value="CAA7270695.1"/>
    <property type="molecule type" value="Genomic_DNA"/>
</dbReference>
<dbReference type="Proteomes" id="UP000467700">
    <property type="component" value="Unassembled WGS sequence"/>
</dbReference>
<protein>
    <recommendedName>
        <fullName evidence="3">F-box domain-containing protein</fullName>
    </recommendedName>
</protein>
<organism evidence="1 2">
    <name type="scientific">Cyclocybe aegerita</name>
    <name type="common">Black poplar mushroom</name>
    <name type="synonym">Agrocybe aegerita</name>
    <dbReference type="NCBI Taxonomy" id="1973307"/>
    <lineage>
        <taxon>Eukaryota</taxon>
        <taxon>Fungi</taxon>
        <taxon>Dikarya</taxon>
        <taxon>Basidiomycota</taxon>
        <taxon>Agaricomycotina</taxon>
        <taxon>Agaricomycetes</taxon>
        <taxon>Agaricomycetidae</taxon>
        <taxon>Agaricales</taxon>
        <taxon>Agaricineae</taxon>
        <taxon>Bolbitiaceae</taxon>
        <taxon>Cyclocybe</taxon>
    </lineage>
</organism>
<evidence type="ECO:0000313" key="1">
    <source>
        <dbReference type="EMBL" id="CAA7270695.1"/>
    </source>
</evidence>
<dbReference type="OrthoDB" id="2269034at2759"/>
<reference evidence="1 2" key="1">
    <citation type="submission" date="2020-01" db="EMBL/GenBank/DDBJ databases">
        <authorList>
            <person name="Gupta K D."/>
        </authorList>
    </citation>
    <scope>NUCLEOTIDE SEQUENCE [LARGE SCALE GENOMIC DNA]</scope>
</reference>
<evidence type="ECO:0008006" key="3">
    <source>
        <dbReference type="Google" id="ProtNLM"/>
    </source>
</evidence>
<proteinExistence type="predicted"/>
<name>A0A8S0W4W9_CYCAE</name>
<dbReference type="AlphaFoldDB" id="A0A8S0W4W9"/>
<evidence type="ECO:0000313" key="2">
    <source>
        <dbReference type="Proteomes" id="UP000467700"/>
    </source>
</evidence>
<keyword evidence="2" id="KW-1185">Reference proteome</keyword>